<dbReference type="Pfam" id="PF14720">
    <property type="entry name" value="NiFe_hyd_SSU_C"/>
    <property type="match status" value="1"/>
</dbReference>
<dbReference type="GO" id="GO:0008901">
    <property type="term" value="F:ferredoxin hydrogenase activity"/>
    <property type="evidence" value="ECO:0007669"/>
    <property type="project" value="InterPro"/>
</dbReference>
<keyword evidence="6 14" id="KW-0004">4Fe-4S</keyword>
<evidence type="ECO:0000256" key="12">
    <source>
        <dbReference type="ARBA" id="ARBA00023014"/>
    </source>
</evidence>
<dbReference type="Proteomes" id="UP000184603">
    <property type="component" value="Unassembled WGS sequence"/>
</dbReference>
<proteinExistence type="inferred from homology"/>
<dbReference type="NCBIfam" id="TIGR00391">
    <property type="entry name" value="hydA"/>
    <property type="match status" value="1"/>
</dbReference>
<keyword evidence="7 14" id="KW-0479">Metal-binding</keyword>
<comment type="cofactor">
    <cofactor evidence="1">
        <name>[3Fe-4S] cluster</name>
        <dbReference type="ChEBI" id="CHEBI:21137"/>
    </cofactor>
</comment>
<keyword evidence="9" id="KW-0574">Periplasm</keyword>
<feature type="binding site" evidence="14">
    <location>
        <position position="230"/>
    </location>
    <ligand>
        <name>[4Fe-4S] cluster</name>
        <dbReference type="ChEBI" id="CHEBI:49883"/>
        <label>2</label>
    </ligand>
</feature>
<gene>
    <name evidence="17" type="ORF">SAMN02745220_02201</name>
</gene>
<dbReference type="PRINTS" id="PR00614">
    <property type="entry name" value="NIHGNASESMLL"/>
</dbReference>
<feature type="binding site" evidence="14">
    <location>
        <position position="155"/>
    </location>
    <ligand>
        <name>[4Fe-4S] cluster</name>
        <dbReference type="ChEBI" id="CHEBI:49883"/>
        <label>1</label>
    </ligand>
</feature>
<dbReference type="EMBL" id="FRFE01000009">
    <property type="protein sequence ID" value="SHO48221.1"/>
    <property type="molecule type" value="Genomic_DNA"/>
</dbReference>
<dbReference type="PROSITE" id="PS51318">
    <property type="entry name" value="TAT"/>
    <property type="match status" value="1"/>
</dbReference>
<evidence type="ECO:0000256" key="7">
    <source>
        <dbReference type="ARBA" id="ARBA00022723"/>
    </source>
</evidence>
<evidence type="ECO:0000313" key="18">
    <source>
        <dbReference type="Proteomes" id="UP000184603"/>
    </source>
</evidence>
<dbReference type="InterPro" id="IPR019546">
    <property type="entry name" value="TAT_signal_bac_arc"/>
</dbReference>
<dbReference type="InterPro" id="IPR037148">
    <property type="entry name" value="NiFe-Hase_small_C_sf"/>
</dbReference>
<dbReference type="PANTHER" id="PTHR30013">
    <property type="entry name" value="NIFE / NIFESE HYDROGENASE SMALL SUBUNIT FAMILY MEMBER"/>
    <property type="match status" value="1"/>
</dbReference>
<feature type="binding site" evidence="14">
    <location>
        <position position="289"/>
    </location>
    <ligand>
        <name>[3Fe-4S] cluster</name>
        <dbReference type="ChEBI" id="CHEBI:21137"/>
    </ligand>
</feature>
<dbReference type="Pfam" id="PF01058">
    <property type="entry name" value="Oxidored_q6"/>
    <property type="match status" value="1"/>
</dbReference>
<dbReference type="SUPFAM" id="SSF56770">
    <property type="entry name" value="HydA/Nqo6-like"/>
    <property type="match status" value="1"/>
</dbReference>
<feature type="domain" description="Cytochrome-c3 hydrogenase C-terminal" evidence="16">
    <location>
        <begin position="222"/>
        <end position="305"/>
    </location>
</feature>
<dbReference type="GO" id="GO:0009061">
    <property type="term" value="P:anaerobic respiration"/>
    <property type="evidence" value="ECO:0007669"/>
    <property type="project" value="TreeGrafter"/>
</dbReference>
<dbReference type="STRING" id="1121416.SAMN02745220_02201"/>
<dbReference type="GO" id="GO:0042597">
    <property type="term" value="C:periplasmic space"/>
    <property type="evidence" value="ECO:0007669"/>
    <property type="project" value="UniProtKB-SubCell"/>
</dbReference>
<feature type="binding site" evidence="14">
    <location>
        <position position="189"/>
    </location>
    <ligand>
        <name>[4Fe-4S] cluster</name>
        <dbReference type="ChEBI" id="CHEBI:49883"/>
        <label>1</label>
    </ligand>
</feature>
<dbReference type="GO" id="GO:0051538">
    <property type="term" value="F:3 iron, 4 sulfur cluster binding"/>
    <property type="evidence" value="ECO:0007669"/>
    <property type="project" value="UniProtKB-KW"/>
</dbReference>
<dbReference type="OrthoDB" id="9766729at2"/>
<feature type="binding site" evidence="14">
    <location>
        <position position="62"/>
    </location>
    <ligand>
        <name>[4Fe-4S] cluster</name>
        <dbReference type="ChEBI" id="CHEBI:49883"/>
        <label>1</label>
    </ligand>
</feature>
<evidence type="ECO:0000256" key="9">
    <source>
        <dbReference type="ARBA" id="ARBA00022764"/>
    </source>
</evidence>
<feature type="binding site" evidence="14">
    <location>
        <position position="255"/>
    </location>
    <ligand>
        <name>[4Fe-4S] cluster</name>
        <dbReference type="ChEBI" id="CHEBI:49883"/>
        <label>2</label>
    </ligand>
</feature>
<evidence type="ECO:0000259" key="15">
    <source>
        <dbReference type="Pfam" id="PF01058"/>
    </source>
</evidence>
<name>A0A1M7Y6K3_9BACT</name>
<evidence type="ECO:0000313" key="17">
    <source>
        <dbReference type="EMBL" id="SHO48221.1"/>
    </source>
</evidence>
<keyword evidence="10" id="KW-0560">Oxidoreductase</keyword>
<evidence type="ECO:0000256" key="1">
    <source>
        <dbReference type="ARBA" id="ARBA00001927"/>
    </source>
</evidence>
<dbReference type="GO" id="GO:0046872">
    <property type="term" value="F:metal ion binding"/>
    <property type="evidence" value="ECO:0007669"/>
    <property type="project" value="UniProtKB-KW"/>
</dbReference>
<feature type="binding site" evidence="14">
    <location>
        <position position="59"/>
    </location>
    <ligand>
        <name>[4Fe-4S] cluster</name>
        <dbReference type="ChEBI" id="CHEBI:49883"/>
        <label>1</label>
    </ligand>
</feature>
<evidence type="ECO:0000256" key="13">
    <source>
        <dbReference type="ARBA" id="ARBA00023291"/>
    </source>
</evidence>
<comment type="subunit">
    <text evidence="5">Heterodimer of a large and a small subunit.</text>
</comment>
<dbReference type="InterPro" id="IPR027394">
    <property type="entry name" value="Cytochrome-c3_hydrogenase_C"/>
</dbReference>
<evidence type="ECO:0000256" key="11">
    <source>
        <dbReference type="ARBA" id="ARBA00023004"/>
    </source>
</evidence>
<dbReference type="InterPro" id="IPR001821">
    <property type="entry name" value="NiFe_hydrogenase_ssu"/>
</dbReference>
<comment type="cofactor">
    <cofactor evidence="2">
        <name>[4Fe-4S] cluster</name>
        <dbReference type="ChEBI" id="CHEBI:49883"/>
    </cofactor>
</comment>
<dbReference type="GO" id="GO:0051539">
    <property type="term" value="F:4 iron, 4 sulfur cluster binding"/>
    <property type="evidence" value="ECO:0007669"/>
    <property type="project" value="UniProtKB-KW"/>
</dbReference>
<comment type="subcellular location">
    <subcellularLocation>
        <location evidence="3">Periplasm</location>
    </subcellularLocation>
</comment>
<feature type="binding site" evidence="14">
    <location>
        <position position="270"/>
    </location>
    <ligand>
        <name>[3Fe-4S] cluster</name>
        <dbReference type="ChEBI" id="CHEBI:21137"/>
    </ligand>
</feature>
<evidence type="ECO:0000256" key="5">
    <source>
        <dbReference type="ARBA" id="ARBA00011771"/>
    </source>
</evidence>
<dbReference type="GO" id="GO:0009375">
    <property type="term" value="C:ferredoxin hydrogenase complex"/>
    <property type="evidence" value="ECO:0007669"/>
    <property type="project" value="InterPro"/>
</dbReference>
<sequence length="357" mass="38480">MADTVNTHLDPQLNRRGFLKGVTMAAAALGLSEAMIPKMVEAAASGERPRVIWLHFQECTGCTESLLRSSHPDLARLILDIISLDYHETVMAAAGHQAEHNLHETVNNHPFLLVVEGAIPTKDNGIHCMIAGKTAMEILAEVAPKASAIIAIGTCATFGGVQAAAPNPTGAVGVWDLVKDKPIVNIPGCPPNPVSFLGTILHYLTFNRLPLMDKLNRPLFAYGRRIHDHCERRAHFDEGRFVEQFGDEAHQMGYCLYKVGCKGPETFSNCPAVRFNGVEVWPVSVGHGCIGCTEPNFWDTMTPFYDRLPQVKIPGTGIVEDADNIGKKVLGVTAAAIGVHAAVGIGKGLIKGKSSHE</sequence>
<dbReference type="GO" id="GO:0009055">
    <property type="term" value="F:electron transfer activity"/>
    <property type="evidence" value="ECO:0007669"/>
    <property type="project" value="TreeGrafter"/>
</dbReference>
<feature type="domain" description="NADH:ubiquinone oxidoreductase-like 20kDa subunit" evidence="15">
    <location>
        <begin position="59"/>
        <end position="202"/>
    </location>
</feature>
<keyword evidence="11 14" id="KW-0408">Iron</keyword>
<dbReference type="RefSeq" id="WP_073613498.1">
    <property type="nucleotide sequence ID" value="NZ_FRFE01000009.1"/>
</dbReference>
<feature type="binding site" evidence="14">
    <location>
        <position position="261"/>
    </location>
    <ligand>
        <name>[4Fe-4S] cluster</name>
        <dbReference type="ChEBI" id="CHEBI:49883"/>
        <label>2</label>
    </ligand>
</feature>
<evidence type="ECO:0000256" key="2">
    <source>
        <dbReference type="ARBA" id="ARBA00001966"/>
    </source>
</evidence>
<accession>A0A1M7Y6K3</accession>
<keyword evidence="12 14" id="KW-0411">Iron-sulfur</keyword>
<keyword evidence="13 14" id="KW-0003">3Fe-4S</keyword>
<dbReference type="InterPro" id="IPR037024">
    <property type="entry name" value="NiFe_Hase_small_N_sf"/>
</dbReference>
<dbReference type="InterPro" id="IPR006137">
    <property type="entry name" value="NADH_UbQ_OxRdtase-like_20kDa"/>
</dbReference>
<organism evidence="17 18">
    <name type="scientific">Desulfopila aestuarii DSM 18488</name>
    <dbReference type="NCBI Taxonomy" id="1121416"/>
    <lineage>
        <taxon>Bacteria</taxon>
        <taxon>Pseudomonadati</taxon>
        <taxon>Thermodesulfobacteriota</taxon>
        <taxon>Desulfobulbia</taxon>
        <taxon>Desulfobulbales</taxon>
        <taxon>Desulfocapsaceae</taxon>
        <taxon>Desulfopila</taxon>
    </lineage>
</organism>
<dbReference type="GO" id="GO:0016020">
    <property type="term" value="C:membrane"/>
    <property type="evidence" value="ECO:0007669"/>
    <property type="project" value="TreeGrafter"/>
</dbReference>
<dbReference type="Gene3D" id="4.10.480.10">
    <property type="entry name" value="Cytochrome-c3 hydrogenase, C-terminal domain"/>
    <property type="match status" value="1"/>
</dbReference>
<dbReference type="PANTHER" id="PTHR30013:SF7">
    <property type="entry name" value="HYDROGENASE-2 SMALL CHAIN"/>
    <property type="match status" value="1"/>
</dbReference>
<dbReference type="AlphaFoldDB" id="A0A1M7Y6K3"/>
<dbReference type="PIRSF" id="PIRSF000310">
    <property type="entry name" value="NiFe_hyd_ssu"/>
    <property type="match status" value="1"/>
</dbReference>
<dbReference type="NCBIfam" id="TIGR01409">
    <property type="entry name" value="TAT_signal_seq"/>
    <property type="match status" value="1"/>
</dbReference>
<keyword evidence="18" id="KW-1185">Reference proteome</keyword>
<reference evidence="17 18" key="1">
    <citation type="submission" date="2016-12" db="EMBL/GenBank/DDBJ databases">
        <authorList>
            <person name="Song W.-J."/>
            <person name="Kurnit D.M."/>
        </authorList>
    </citation>
    <scope>NUCLEOTIDE SEQUENCE [LARGE SCALE GENOMIC DNA]</scope>
    <source>
        <strain evidence="17 18">DSM 18488</strain>
    </source>
</reference>
<keyword evidence="8" id="KW-0732">Signal</keyword>
<comment type="similarity">
    <text evidence="4">Belongs to the [NiFe]/[NiFeSe] hydrogenase small subunit family.</text>
</comment>
<evidence type="ECO:0000259" key="16">
    <source>
        <dbReference type="Pfam" id="PF14720"/>
    </source>
</evidence>
<feature type="binding site" evidence="14">
    <location>
        <position position="292"/>
    </location>
    <ligand>
        <name>[3Fe-4S] cluster</name>
        <dbReference type="ChEBI" id="CHEBI:21137"/>
    </ligand>
</feature>
<evidence type="ECO:0000256" key="6">
    <source>
        <dbReference type="ARBA" id="ARBA00022485"/>
    </source>
</evidence>
<protein>
    <submittedName>
        <fullName evidence="17">Hydrogenase small subunit</fullName>
    </submittedName>
</protein>
<evidence type="ECO:0000256" key="10">
    <source>
        <dbReference type="ARBA" id="ARBA00023002"/>
    </source>
</evidence>
<evidence type="ECO:0000256" key="3">
    <source>
        <dbReference type="ARBA" id="ARBA00004418"/>
    </source>
</evidence>
<evidence type="ECO:0000256" key="4">
    <source>
        <dbReference type="ARBA" id="ARBA00006605"/>
    </source>
</evidence>
<dbReference type="InterPro" id="IPR006311">
    <property type="entry name" value="TAT_signal"/>
</dbReference>
<evidence type="ECO:0000256" key="14">
    <source>
        <dbReference type="PIRSR" id="PIRSR000310-1"/>
    </source>
</evidence>
<dbReference type="GO" id="GO:0044569">
    <property type="term" value="C:[Ni-Fe] hydrogenase complex"/>
    <property type="evidence" value="ECO:0007669"/>
    <property type="project" value="TreeGrafter"/>
</dbReference>
<evidence type="ECO:0000256" key="8">
    <source>
        <dbReference type="ARBA" id="ARBA00022729"/>
    </source>
</evidence>
<dbReference type="Gene3D" id="3.40.50.700">
    <property type="entry name" value="NADH:ubiquinone oxidoreductase-like, 20kDa subunit"/>
    <property type="match status" value="1"/>
</dbReference>
<feature type="binding site" evidence="14">
    <location>
        <position position="227"/>
    </location>
    <ligand>
        <name>[4Fe-4S] cluster</name>
        <dbReference type="ChEBI" id="CHEBI:49883"/>
        <label>2</label>
    </ligand>
</feature>